<organism evidence="1">
    <name type="scientific">Anguilla anguilla</name>
    <name type="common">European freshwater eel</name>
    <name type="synonym">Muraena anguilla</name>
    <dbReference type="NCBI Taxonomy" id="7936"/>
    <lineage>
        <taxon>Eukaryota</taxon>
        <taxon>Metazoa</taxon>
        <taxon>Chordata</taxon>
        <taxon>Craniata</taxon>
        <taxon>Vertebrata</taxon>
        <taxon>Euteleostomi</taxon>
        <taxon>Actinopterygii</taxon>
        <taxon>Neopterygii</taxon>
        <taxon>Teleostei</taxon>
        <taxon>Anguilliformes</taxon>
        <taxon>Anguillidae</taxon>
        <taxon>Anguilla</taxon>
    </lineage>
</organism>
<reference evidence="1" key="2">
    <citation type="journal article" date="2015" name="Fish Shellfish Immunol.">
        <title>Early steps in the European eel (Anguilla anguilla)-Vibrio vulnificus interaction in the gills: Role of the RtxA13 toxin.</title>
        <authorList>
            <person name="Callol A."/>
            <person name="Pajuelo D."/>
            <person name="Ebbesson L."/>
            <person name="Teles M."/>
            <person name="MacKenzie S."/>
            <person name="Amaro C."/>
        </authorList>
    </citation>
    <scope>NUCLEOTIDE SEQUENCE</scope>
</reference>
<name>A0A0E9UIV7_ANGAN</name>
<reference evidence="1" key="1">
    <citation type="submission" date="2014-11" db="EMBL/GenBank/DDBJ databases">
        <authorList>
            <person name="Amaro Gonzalez C."/>
        </authorList>
    </citation>
    <scope>NUCLEOTIDE SEQUENCE</scope>
</reference>
<sequence>MFIKISTINLNICKRFNVNQGVCQYFLFYSLSL</sequence>
<protein>
    <submittedName>
        <fullName evidence="1">Uncharacterized protein</fullName>
    </submittedName>
</protein>
<accession>A0A0E9UIV7</accession>
<evidence type="ECO:0000313" key="1">
    <source>
        <dbReference type="EMBL" id="JAH65769.1"/>
    </source>
</evidence>
<dbReference type="EMBL" id="GBXM01042808">
    <property type="protein sequence ID" value="JAH65769.1"/>
    <property type="molecule type" value="Transcribed_RNA"/>
</dbReference>
<proteinExistence type="predicted"/>
<dbReference type="AlphaFoldDB" id="A0A0E9UIV7"/>